<protein>
    <submittedName>
        <fullName evidence="2">Uncharacterized protein</fullName>
    </submittedName>
</protein>
<feature type="region of interest" description="Disordered" evidence="1">
    <location>
        <begin position="23"/>
        <end position="42"/>
    </location>
</feature>
<evidence type="ECO:0000256" key="1">
    <source>
        <dbReference type="SAM" id="MobiDB-lite"/>
    </source>
</evidence>
<dbReference type="STRING" id="166423.A0A0N0BJ58"/>
<reference evidence="2 3" key="1">
    <citation type="submission" date="2015-07" db="EMBL/GenBank/DDBJ databases">
        <title>The genome of Melipona quadrifasciata.</title>
        <authorList>
            <person name="Pan H."/>
            <person name="Kapheim K."/>
        </authorList>
    </citation>
    <scope>NUCLEOTIDE SEQUENCE [LARGE SCALE GENOMIC DNA]</scope>
    <source>
        <strain evidence="2">0111107301</strain>
        <tissue evidence="2">Whole body</tissue>
    </source>
</reference>
<dbReference type="OrthoDB" id="8063190at2759"/>
<dbReference type="Proteomes" id="UP000053105">
    <property type="component" value="Unassembled WGS sequence"/>
</dbReference>
<gene>
    <name evidence="2" type="ORF">WN51_07545</name>
</gene>
<accession>A0A0N0BJ58</accession>
<keyword evidence="3" id="KW-1185">Reference proteome</keyword>
<sequence>MPKIFLIKNRLHQQQLRLLEAQHLGKSPPPCNDKGSPLDNESEPLSLIVNKHQLIVVQFYDRNSSNRLVTKCEVSMRSFASFNNQRGNLNAGLI</sequence>
<proteinExistence type="predicted"/>
<name>A0A0N0BJ58_9HYME</name>
<evidence type="ECO:0000313" key="2">
    <source>
        <dbReference type="EMBL" id="KOX78684.1"/>
    </source>
</evidence>
<organism evidence="2 3">
    <name type="scientific">Melipona quadrifasciata</name>
    <dbReference type="NCBI Taxonomy" id="166423"/>
    <lineage>
        <taxon>Eukaryota</taxon>
        <taxon>Metazoa</taxon>
        <taxon>Ecdysozoa</taxon>
        <taxon>Arthropoda</taxon>
        <taxon>Hexapoda</taxon>
        <taxon>Insecta</taxon>
        <taxon>Pterygota</taxon>
        <taxon>Neoptera</taxon>
        <taxon>Endopterygota</taxon>
        <taxon>Hymenoptera</taxon>
        <taxon>Apocrita</taxon>
        <taxon>Aculeata</taxon>
        <taxon>Apoidea</taxon>
        <taxon>Anthophila</taxon>
        <taxon>Apidae</taxon>
        <taxon>Melipona</taxon>
    </lineage>
</organism>
<dbReference type="AlphaFoldDB" id="A0A0N0BJ58"/>
<dbReference type="EMBL" id="KQ435720">
    <property type="protein sequence ID" value="KOX78684.1"/>
    <property type="molecule type" value="Genomic_DNA"/>
</dbReference>
<evidence type="ECO:0000313" key="3">
    <source>
        <dbReference type="Proteomes" id="UP000053105"/>
    </source>
</evidence>